<reference evidence="1 2" key="1">
    <citation type="submission" date="2011-03" db="EMBL/GenBank/DDBJ databases">
        <authorList>
            <person name="Weinstock G."/>
            <person name="Sodergren E."/>
            <person name="Clifton S."/>
            <person name="Fulton L."/>
            <person name="Fulton B."/>
            <person name="Courtney L."/>
            <person name="Fronick C."/>
            <person name="Harrison M."/>
            <person name="Strong C."/>
            <person name="Farmer C."/>
            <person name="Delahaunty K."/>
            <person name="Markovic C."/>
            <person name="Hall O."/>
            <person name="Minx P."/>
            <person name="Tomlinson C."/>
            <person name="Mitreva M."/>
            <person name="Hou S."/>
            <person name="Chen J."/>
            <person name="Wollam A."/>
            <person name="Pepin K.H."/>
            <person name="Johnson M."/>
            <person name="Bhonagiri V."/>
            <person name="Zhang X."/>
            <person name="Suruliraj S."/>
            <person name="Warren W."/>
            <person name="Chinwalla A."/>
            <person name="Mardis E.R."/>
            <person name="Wilson R.K."/>
        </authorList>
    </citation>
    <scope>NUCLEOTIDE SEQUENCE [LARGE SCALE GENOMIC DNA]</scope>
    <source>
        <strain evidence="1 2">YIT 11840</strain>
    </source>
</reference>
<evidence type="ECO:0000313" key="2">
    <source>
        <dbReference type="Proteomes" id="UP000003598"/>
    </source>
</evidence>
<dbReference type="HOGENOM" id="CLU_3101788_0_0_10"/>
<evidence type="ECO:0000313" key="1">
    <source>
        <dbReference type="EMBL" id="EHH00931.1"/>
    </source>
</evidence>
<proteinExistence type="predicted"/>
<dbReference type="STRING" id="762968.HMPREF9441_01315"/>
<accession>G5SPN2</accession>
<protein>
    <submittedName>
        <fullName evidence="1">Uncharacterized protein</fullName>
    </submittedName>
</protein>
<keyword evidence="2" id="KW-1185">Reference proteome</keyword>
<comment type="caution">
    <text evidence="1">The sequence shown here is derived from an EMBL/GenBank/DDBJ whole genome shotgun (WGS) entry which is preliminary data.</text>
</comment>
<dbReference type="AlphaFoldDB" id="G5SPN2"/>
<dbReference type="EMBL" id="AFFY01000017">
    <property type="protein sequence ID" value="EHH00931.1"/>
    <property type="molecule type" value="Genomic_DNA"/>
</dbReference>
<dbReference type="Proteomes" id="UP000003598">
    <property type="component" value="Unassembled WGS sequence"/>
</dbReference>
<organism evidence="1 2">
    <name type="scientific">Paraprevotella clara YIT 11840</name>
    <dbReference type="NCBI Taxonomy" id="762968"/>
    <lineage>
        <taxon>Bacteria</taxon>
        <taxon>Pseudomonadati</taxon>
        <taxon>Bacteroidota</taxon>
        <taxon>Bacteroidia</taxon>
        <taxon>Bacteroidales</taxon>
        <taxon>Prevotellaceae</taxon>
        <taxon>Paraprevotella</taxon>
    </lineage>
</organism>
<sequence length="51" mass="5782">MLSLHLNRLSYREYGGSVNDNFLVIPEGGLGFVSREIKSSKNFPERKIVVN</sequence>
<gene>
    <name evidence="1" type="ORF">HMPREF9441_01315</name>
</gene>
<name>G5SPN2_9BACT</name>